<dbReference type="InterPro" id="IPR036187">
    <property type="entry name" value="DNA_mismatch_repair_MutS_sf"/>
</dbReference>
<organism evidence="2">
    <name type="scientific">mine drainage metagenome</name>
    <dbReference type="NCBI Taxonomy" id="410659"/>
    <lineage>
        <taxon>unclassified sequences</taxon>
        <taxon>metagenomes</taxon>
        <taxon>ecological metagenomes</taxon>
    </lineage>
</organism>
<dbReference type="Gene3D" id="1.10.1420.10">
    <property type="match status" value="1"/>
</dbReference>
<dbReference type="GO" id="GO:0005524">
    <property type="term" value="F:ATP binding"/>
    <property type="evidence" value="ECO:0007669"/>
    <property type="project" value="InterPro"/>
</dbReference>
<dbReference type="Pfam" id="PF05192">
    <property type="entry name" value="MutS_III"/>
    <property type="match status" value="1"/>
</dbReference>
<reference evidence="2" key="2">
    <citation type="journal article" date="2014" name="ISME J.">
        <title>Microbial stratification in low pH oxic and suboxic macroscopic growths along an acid mine drainage.</title>
        <authorList>
            <person name="Mendez-Garcia C."/>
            <person name="Mesa V."/>
            <person name="Sprenger R.R."/>
            <person name="Richter M."/>
            <person name="Diez M.S."/>
            <person name="Solano J."/>
            <person name="Bargiela R."/>
            <person name="Golyshina O.V."/>
            <person name="Manteca A."/>
            <person name="Ramos J.L."/>
            <person name="Gallego J.R."/>
            <person name="Llorente I."/>
            <person name="Martins Dos Santos V.A."/>
            <person name="Jensen O.N."/>
            <person name="Pelaez A.I."/>
            <person name="Sanchez J."/>
            <person name="Ferrer M."/>
        </authorList>
    </citation>
    <scope>NUCLEOTIDE SEQUENCE</scope>
</reference>
<gene>
    <name evidence="2" type="ORF">B1A_09068</name>
</gene>
<dbReference type="GO" id="GO:0030983">
    <property type="term" value="F:mismatched DNA binding"/>
    <property type="evidence" value="ECO:0007669"/>
    <property type="project" value="InterPro"/>
</dbReference>
<protein>
    <submittedName>
        <fullName evidence="2">DNA mismatch repair protein MutS domain protein</fullName>
    </submittedName>
</protein>
<dbReference type="AlphaFoldDB" id="T1CAN2"/>
<feature type="non-terminal residue" evidence="2">
    <location>
        <position position="94"/>
    </location>
</feature>
<comment type="caution">
    <text evidence="2">The sequence shown here is derived from an EMBL/GenBank/DDBJ whole genome shotgun (WGS) entry which is preliminary data.</text>
</comment>
<evidence type="ECO:0000259" key="1">
    <source>
        <dbReference type="Pfam" id="PF05192"/>
    </source>
</evidence>
<dbReference type="EMBL" id="AUZX01006460">
    <property type="protein sequence ID" value="EQD63565.1"/>
    <property type="molecule type" value="Genomic_DNA"/>
</dbReference>
<proteinExistence type="predicted"/>
<name>T1CAN2_9ZZZZ</name>
<dbReference type="GO" id="GO:0006298">
    <property type="term" value="P:mismatch repair"/>
    <property type="evidence" value="ECO:0007669"/>
    <property type="project" value="InterPro"/>
</dbReference>
<dbReference type="SUPFAM" id="SSF48334">
    <property type="entry name" value="DNA repair protein MutS, domain III"/>
    <property type="match status" value="1"/>
</dbReference>
<reference evidence="2" key="1">
    <citation type="submission" date="2013-08" db="EMBL/GenBank/DDBJ databases">
        <authorList>
            <person name="Mendez C."/>
            <person name="Richter M."/>
            <person name="Ferrer M."/>
            <person name="Sanchez J."/>
        </authorList>
    </citation>
    <scope>NUCLEOTIDE SEQUENCE</scope>
</reference>
<dbReference type="InterPro" id="IPR007696">
    <property type="entry name" value="DNA_mismatch_repair_MutS_core"/>
</dbReference>
<feature type="domain" description="DNA mismatch repair protein MutS core" evidence="1">
    <location>
        <begin position="40"/>
        <end position="87"/>
    </location>
</feature>
<accession>T1CAN2</accession>
<evidence type="ECO:0000313" key="2">
    <source>
        <dbReference type="EMBL" id="EQD63565.1"/>
    </source>
</evidence>
<sequence>MEFYRRALARLEERWAGTGDRGTLFENDQHLYASDLDVFGEGSLFELLCAARTPMGARKLADWLLAPADRAEIERRHQEIADLAPRLDQRERIA</sequence>